<dbReference type="SUPFAM" id="SSF46894">
    <property type="entry name" value="C-terminal effector domain of the bipartite response regulators"/>
    <property type="match status" value="1"/>
</dbReference>
<dbReference type="Proteomes" id="UP001144096">
    <property type="component" value="Unassembled WGS sequence"/>
</dbReference>
<dbReference type="Pfam" id="PF25872">
    <property type="entry name" value="HTH_77"/>
    <property type="match status" value="1"/>
</dbReference>
<dbReference type="CDD" id="cd06170">
    <property type="entry name" value="LuxR_C_like"/>
    <property type="match status" value="1"/>
</dbReference>
<dbReference type="EMBL" id="JAMXQV010000024">
    <property type="protein sequence ID" value="MCR6488265.1"/>
    <property type="molecule type" value="Genomic_DNA"/>
</dbReference>
<feature type="domain" description="HTH luxR-type" evidence="1">
    <location>
        <begin position="724"/>
        <end position="789"/>
    </location>
</feature>
<dbReference type="SMART" id="SM00421">
    <property type="entry name" value="HTH_LUXR"/>
    <property type="match status" value="1"/>
</dbReference>
<gene>
    <name evidence="2" type="ORF">M8542_36090</name>
</gene>
<accession>A0A9X2NNH8</accession>
<dbReference type="InterPro" id="IPR049052">
    <property type="entry name" value="nSTAND1"/>
</dbReference>
<dbReference type="InterPro" id="IPR058852">
    <property type="entry name" value="HTH_77"/>
</dbReference>
<dbReference type="Gene3D" id="1.10.10.10">
    <property type="entry name" value="Winged helix-like DNA-binding domain superfamily/Winged helix DNA-binding domain"/>
    <property type="match status" value="1"/>
</dbReference>
<organism evidence="2 3">
    <name type="scientific">Amycolatopsis iheyensis</name>
    <dbReference type="NCBI Taxonomy" id="2945988"/>
    <lineage>
        <taxon>Bacteria</taxon>
        <taxon>Bacillati</taxon>
        <taxon>Actinomycetota</taxon>
        <taxon>Actinomycetes</taxon>
        <taxon>Pseudonocardiales</taxon>
        <taxon>Pseudonocardiaceae</taxon>
        <taxon>Amycolatopsis</taxon>
    </lineage>
</organism>
<dbReference type="InterPro" id="IPR027417">
    <property type="entry name" value="P-loop_NTPase"/>
</dbReference>
<sequence length="794" mass="86651">MAEDDVDAAHIAVGSDASTDERFGDVPAAVADTQMTSFIGRSDLIARAKHRLSSARLITLLGLGGVGKSRLLLRLAAEPDVQKAYPDRVWVVRLVDVPARGDLVAAACADQLGLMDNADGSPVARLRDFFRDRRALLMLDNCEHLTEGALGEGQVSRLLSALLPAAPNLTVVATSRVKLGVAGEHLLHIEPLSSADALCLLRDRAQAAGRTITNAELPLAERLCEMLGGLPLAVELAAGQLDVMTLAEIVDHPELLRLLVDGLSEQRHHRTMYATIKWSYDLLNEPEQRLLATVSVFEGGFDLDAAVAVGPEAGIDASQVPALLRSLVRKSLLLAEATGDRTRYRMLELIRQFGLQLVSDADKECELRSAHARYIVRFASRVRERWFGSQETTLLLGMRAELPNSRAAQEFLLSSANTAEEGLQLPVDITASRAFVFAGVLADCLRMLTRGLEKQHQDTPTIVQLTALCQIAWIAQIQGSDSAGPALAAAEQLARRLGCEDSFGPLLYAQGCRLWLAEPDQDRARGSIALLAQAEAAFERSGDQGNKFMAELYGAMATVFLGSADAAFAASAKVLETATAARAQWCISWAKWTCGLTELLHGNLQTAIRLAQEALRLQLAIKDRFGPPWSLWLIALILLRLGKFKQGAWLLGGARVAQRLTQTNVLGLSQFLRVQRDVKSYARQRFGDRFDEELRVGEDRAASIEEVYASAAKKFDTEDEGSAVPRPADRLTGRELQIAKLVSEPMSNEEIAERLGISHRTVEKHVQRILAKYGLSTRTDIAVWYLRTVAPSEA</sequence>
<dbReference type="GO" id="GO:0043531">
    <property type="term" value="F:ADP binding"/>
    <property type="evidence" value="ECO:0007669"/>
    <property type="project" value="InterPro"/>
</dbReference>
<reference evidence="2" key="1">
    <citation type="submission" date="2022-06" db="EMBL/GenBank/DDBJ databases">
        <title>Amycolatopsis iheyaensis sp. nov., a new species of the genus Amycolatopsis isolated from soil in Iheya island, Japan.</title>
        <authorList>
            <person name="Ngamcharungchit C."/>
            <person name="Kanto H."/>
            <person name="Take A."/>
            <person name="Intra B."/>
            <person name="Matsumoto A."/>
            <person name="Panbangred W."/>
            <person name="Inahashi Y."/>
        </authorList>
    </citation>
    <scope>NUCLEOTIDE SEQUENCE</scope>
    <source>
        <strain evidence="2">OK19-0408</strain>
    </source>
</reference>
<dbReference type="InterPro" id="IPR000792">
    <property type="entry name" value="Tscrpt_reg_LuxR_C"/>
</dbReference>
<dbReference type="Pfam" id="PF00196">
    <property type="entry name" value="GerE"/>
    <property type="match status" value="1"/>
</dbReference>
<dbReference type="GO" id="GO:0003677">
    <property type="term" value="F:DNA binding"/>
    <property type="evidence" value="ECO:0007669"/>
    <property type="project" value="InterPro"/>
</dbReference>
<evidence type="ECO:0000313" key="2">
    <source>
        <dbReference type="EMBL" id="MCR6488265.1"/>
    </source>
</evidence>
<dbReference type="PANTHER" id="PTHR47691:SF3">
    <property type="entry name" value="HTH-TYPE TRANSCRIPTIONAL REGULATOR RV0890C-RELATED"/>
    <property type="match status" value="1"/>
</dbReference>
<dbReference type="InterPro" id="IPR011990">
    <property type="entry name" value="TPR-like_helical_dom_sf"/>
</dbReference>
<dbReference type="InterPro" id="IPR016032">
    <property type="entry name" value="Sig_transdc_resp-reg_C-effctor"/>
</dbReference>
<evidence type="ECO:0000259" key="1">
    <source>
        <dbReference type="PROSITE" id="PS50043"/>
    </source>
</evidence>
<evidence type="ECO:0000313" key="3">
    <source>
        <dbReference type="Proteomes" id="UP001144096"/>
    </source>
</evidence>
<name>A0A9X2NNH8_9PSEU</name>
<dbReference type="SUPFAM" id="SSF52540">
    <property type="entry name" value="P-loop containing nucleoside triphosphate hydrolases"/>
    <property type="match status" value="1"/>
</dbReference>
<dbReference type="PRINTS" id="PR00364">
    <property type="entry name" value="DISEASERSIST"/>
</dbReference>
<dbReference type="AlphaFoldDB" id="A0A9X2NNH8"/>
<dbReference type="GO" id="GO:0006355">
    <property type="term" value="P:regulation of DNA-templated transcription"/>
    <property type="evidence" value="ECO:0007669"/>
    <property type="project" value="InterPro"/>
</dbReference>
<dbReference type="PROSITE" id="PS50043">
    <property type="entry name" value="HTH_LUXR_2"/>
    <property type="match status" value="1"/>
</dbReference>
<dbReference type="RefSeq" id="WP_257924829.1">
    <property type="nucleotide sequence ID" value="NZ_JAMXQV010000024.1"/>
</dbReference>
<dbReference type="PRINTS" id="PR00038">
    <property type="entry name" value="HTHLUXR"/>
</dbReference>
<dbReference type="Gene3D" id="1.25.40.10">
    <property type="entry name" value="Tetratricopeptide repeat domain"/>
    <property type="match status" value="1"/>
</dbReference>
<dbReference type="InterPro" id="IPR036388">
    <property type="entry name" value="WH-like_DNA-bd_sf"/>
</dbReference>
<comment type="caution">
    <text evidence="2">The sequence shown here is derived from an EMBL/GenBank/DDBJ whole genome shotgun (WGS) entry which is preliminary data.</text>
</comment>
<keyword evidence="3" id="KW-1185">Reference proteome</keyword>
<protein>
    <submittedName>
        <fullName evidence="2">LuxR C-terminal-related transcriptional regulator</fullName>
    </submittedName>
</protein>
<dbReference type="PANTHER" id="PTHR47691">
    <property type="entry name" value="REGULATOR-RELATED"/>
    <property type="match status" value="1"/>
</dbReference>
<proteinExistence type="predicted"/>
<dbReference type="Gene3D" id="3.40.50.300">
    <property type="entry name" value="P-loop containing nucleotide triphosphate hydrolases"/>
    <property type="match status" value="1"/>
</dbReference>
<dbReference type="Pfam" id="PF20703">
    <property type="entry name" value="nSTAND1"/>
    <property type="match status" value="1"/>
</dbReference>